<keyword evidence="1" id="KW-0560">Oxidoreductase</keyword>
<evidence type="ECO:0000313" key="3">
    <source>
        <dbReference type="EMBL" id="SDJ15865.1"/>
    </source>
</evidence>
<dbReference type="InterPro" id="IPR045010">
    <property type="entry name" value="MDR_fam"/>
</dbReference>
<dbReference type="AlphaFoldDB" id="A0A7Z7FN58"/>
<dbReference type="Proteomes" id="UP000198900">
    <property type="component" value="Unassembled WGS sequence"/>
</dbReference>
<dbReference type="Pfam" id="PF16884">
    <property type="entry name" value="ADH_N_2"/>
    <property type="match status" value="1"/>
</dbReference>
<comment type="caution">
    <text evidence="3">The sequence shown here is derived from an EMBL/GenBank/DDBJ whole genome shotgun (WGS) entry which is preliminary data.</text>
</comment>
<sequence length="341" mass="37367">MAELNRQWLLRRRPEGVVGVEDFEYREASLPTPQDGEVLVRSLYFGYDASQRIWITEHGGYMPPVGIGEPMRTMGIGQVVASRHPSYAEGDLVTGFLSWQDYVVARVDGPMPLQILPKADYPLTWNLGVLGVGGLTAYFAVTDVLKVQPTDTVVISAATGATGSIAGDICKAMGVKRVIGLAGGPEKCRWITEKAHYDAAVDYKSPDFVARLRELCPDGVDAYFDNVGGDMLDTLFDLMAPRGRVVICGAMSSGYTTPDVPGPKKYMNICTKMLQVQGILLFFYRDRLQAGIETLARWIAEGKIHVEEQIVEGFEHAPRLLPLPFSGKDPGKLILKVADPS</sequence>
<dbReference type="Gene3D" id="3.90.180.10">
    <property type="entry name" value="Medium-chain alcohol dehydrogenases, catalytic domain"/>
    <property type="match status" value="1"/>
</dbReference>
<dbReference type="FunFam" id="3.40.50.720:FF:000121">
    <property type="entry name" value="Prostaglandin reductase 2"/>
    <property type="match status" value="1"/>
</dbReference>
<dbReference type="Gene3D" id="3.40.50.720">
    <property type="entry name" value="NAD(P)-binding Rossmann-like Domain"/>
    <property type="match status" value="1"/>
</dbReference>
<dbReference type="InterPro" id="IPR013149">
    <property type="entry name" value="ADH-like_C"/>
</dbReference>
<protein>
    <recommendedName>
        <fullName evidence="2">Enoyl reductase (ER) domain-containing protein</fullName>
    </recommendedName>
</protein>
<reference evidence="3" key="1">
    <citation type="submission" date="2016-10" db="EMBL/GenBank/DDBJ databases">
        <authorList>
            <person name="Varghese N."/>
            <person name="Submissions S."/>
        </authorList>
    </citation>
    <scope>NUCLEOTIDE SEQUENCE [LARGE SCALE GENOMIC DNA]</scope>
    <source>
        <strain evidence="3">YR281</strain>
    </source>
</reference>
<keyword evidence="4" id="KW-1185">Reference proteome</keyword>
<dbReference type="InterPro" id="IPR011032">
    <property type="entry name" value="GroES-like_sf"/>
</dbReference>
<dbReference type="CDD" id="cd05288">
    <property type="entry name" value="PGDH"/>
    <property type="match status" value="1"/>
</dbReference>
<dbReference type="InterPro" id="IPR041694">
    <property type="entry name" value="ADH_N_2"/>
</dbReference>
<evidence type="ECO:0000313" key="4">
    <source>
        <dbReference type="Proteomes" id="UP000198900"/>
    </source>
</evidence>
<feature type="domain" description="Enoyl reductase (ER)" evidence="2">
    <location>
        <begin position="19"/>
        <end position="335"/>
    </location>
</feature>
<dbReference type="InterPro" id="IPR020843">
    <property type="entry name" value="ER"/>
</dbReference>
<dbReference type="EMBL" id="FNDI01000035">
    <property type="protein sequence ID" value="SDJ15865.1"/>
    <property type="molecule type" value="Genomic_DNA"/>
</dbReference>
<name>A0A7Z7FN58_9BURK</name>
<evidence type="ECO:0000259" key="2">
    <source>
        <dbReference type="SMART" id="SM00829"/>
    </source>
</evidence>
<dbReference type="SUPFAM" id="SSF50129">
    <property type="entry name" value="GroES-like"/>
    <property type="match status" value="1"/>
</dbReference>
<dbReference type="GO" id="GO:0016628">
    <property type="term" value="F:oxidoreductase activity, acting on the CH-CH group of donors, NAD or NADP as acceptor"/>
    <property type="evidence" value="ECO:0007669"/>
    <property type="project" value="InterPro"/>
</dbReference>
<proteinExistence type="predicted"/>
<accession>A0A7Z7FN58</accession>
<dbReference type="RefSeq" id="WP_091788833.1">
    <property type="nucleotide sequence ID" value="NZ_FNDI01000035.1"/>
</dbReference>
<dbReference type="SUPFAM" id="SSF51735">
    <property type="entry name" value="NAD(P)-binding Rossmann-fold domains"/>
    <property type="match status" value="1"/>
</dbReference>
<dbReference type="Pfam" id="PF00107">
    <property type="entry name" value="ADH_zinc_N"/>
    <property type="match status" value="1"/>
</dbReference>
<evidence type="ECO:0000256" key="1">
    <source>
        <dbReference type="ARBA" id="ARBA00023002"/>
    </source>
</evidence>
<dbReference type="SMART" id="SM00829">
    <property type="entry name" value="PKS_ER"/>
    <property type="match status" value="1"/>
</dbReference>
<gene>
    <name evidence="3" type="ORF">SAMN04487926_13564</name>
</gene>
<dbReference type="InterPro" id="IPR036291">
    <property type="entry name" value="NAD(P)-bd_dom_sf"/>
</dbReference>
<dbReference type="PANTHER" id="PTHR43205:SF42">
    <property type="entry name" value="ALCOHOL DEHYDROGENASE, ZINC-CONTAINING (AFU_ORTHOLOGUE AFUA_7G04530)"/>
    <property type="match status" value="1"/>
</dbReference>
<organism evidence="3 4">
    <name type="scientific">Paraburkholderia steynii</name>
    <dbReference type="NCBI Taxonomy" id="1245441"/>
    <lineage>
        <taxon>Bacteria</taxon>
        <taxon>Pseudomonadati</taxon>
        <taxon>Pseudomonadota</taxon>
        <taxon>Betaproteobacteria</taxon>
        <taxon>Burkholderiales</taxon>
        <taxon>Burkholderiaceae</taxon>
        <taxon>Paraburkholderia</taxon>
    </lineage>
</organism>
<dbReference type="PANTHER" id="PTHR43205">
    <property type="entry name" value="PROSTAGLANDIN REDUCTASE"/>
    <property type="match status" value="1"/>
</dbReference>